<feature type="compositionally biased region" description="Low complexity" evidence="2">
    <location>
        <begin position="338"/>
        <end position="379"/>
    </location>
</feature>
<dbReference type="PANTHER" id="PTHR23184">
    <property type="entry name" value="TETRATRICOPEPTIDE REPEAT PROTEIN 14"/>
    <property type="match status" value="1"/>
</dbReference>
<dbReference type="Gene3D" id="1.25.40.10">
    <property type="entry name" value="Tetratricopeptide repeat domain"/>
    <property type="match status" value="1"/>
</dbReference>
<feature type="compositionally biased region" description="Basic and acidic residues" evidence="2">
    <location>
        <begin position="853"/>
        <end position="887"/>
    </location>
</feature>
<feature type="compositionally biased region" description="Polar residues" evidence="2">
    <location>
        <begin position="806"/>
        <end position="815"/>
    </location>
</feature>
<dbReference type="Pfam" id="PF13181">
    <property type="entry name" value="TPR_8"/>
    <property type="match status" value="1"/>
</dbReference>
<dbReference type="AlphaFoldDB" id="A0AAD9JHL3"/>
<feature type="compositionally biased region" description="Basic and acidic residues" evidence="2">
    <location>
        <begin position="735"/>
        <end position="752"/>
    </location>
</feature>
<evidence type="ECO:0000256" key="2">
    <source>
        <dbReference type="SAM" id="MobiDB-lite"/>
    </source>
</evidence>
<comment type="caution">
    <text evidence="3">The sequence shown here is derived from an EMBL/GenBank/DDBJ whole genome shotgun (WGS) entry which is preliminary data.</text>
</comment>
<feature type="compositionally biased region" description="Basic and acidic residues" evidence="2">
    <location>
        <begin position="387"/>
        <end position="413"/>
    </location>
</feature>
<feature type="repeat" description="TPR" evidence="1">
    <location>
        <begin position="189"/>
        <end position="222"/>
    </location>
</feature>
<feature type="region of interest" description="Disordered" evidence="2">
    <location>
        <begin position="800"/>
        <end position="927"/>
    </location>
</feature>
<evidence type="ECO:0000313" key="3">
    <source>
        <dbReference type="EMBL" id="KAK2152570.1"/>
    </source>
</evidence>
<gene>
    <name evidence="3" type="ORF">LSH36_325g03036</name>
</gene>
<feature type="compositionally biased region" description="Basic and acidic residues" evidence="2">
    <location>
        <begin position="581"/>
        <end position="651"/>
    </location>
</feature>
<reference evidence="3" key="1">
    <citation type="journal article" date="2023" name="Mol. Biol. Evol.">
        <title>Third-Generation Sequencing Reveals the Adaptive Role of the Epigenome in Three Deep-Sea Polychaetes.</title>
        <authorList>
            <person name="Perez M."/>
            <person name="Aroh O."/>
            <person name="Sun Y."/>
            <person name="Lan Y."/>
            <person name="Juniper S.K."/>
            <person name="Young C.R."/>
            <person name="Angers B."/>
            <person name="Qian P.Y."/>
        </authorList>
    </citation>
    <scope>NUCLEOTIDE SEQUENCE</scope>
    <source>
        <strain evidence="3">P08H-3</strain>
    </source>
</reference>
<proteinExistence type="predicted"/>
<feature type="compositionally biased region" description="Basic and acidic residues" evidence="2">
    <location>
        <begin position="422"/>
        <end position="569"/>
    </location>
</feature>
<accession>A0AAD9JHL3</accession>
<dbReference type="SMART" id="SM00028">
    <property type="entry name" value="TPR"/>
    <property type="match status" value="3"/>
</dbReference>
<dbReference type="InterPro" id="IPR019734">
    <property type="entry name" value="TPR_rpt"/>
</dbReference>
<evidence type="ECO:0008006" key="5">
    <source>
        <dbReference type="Google" id="ProtNLM"/>
    </source>
</evidence>
<name>A0AAD9JHL3_9ANNE</name>
<dbReference type="PROSITE" id="PS50293">
    <property type="entry name" value="TPR_REGION"/>
    <property type="match status" value="1"/>
</dbReference>
<sequence>MILVKGAVCLHPKKAFCPLREIPKSYAHEDPLEHYDMKDKVRGTVLSVSPQKELIVTSFQQRALPQHLQHIKLGLISDEDLPEYFRLLQEADSWHYNEYLERLVGFANPSNVATLSRKLGLTDHRMSLTRVLHNLSIDKEEEAETLHKRQSYRYALKSVAEGINHFKQGKQVEAMQYLNKALQIDKENVEALVARGALFANNESYLKAIEDFEEALRLNPDHVNAKKYMCETLVANGRRLVEQDMSDDAIDYLQKALILDGNLLEAEVLLKLAQERVSNNLTPDSSHVTVCGDNNHKTNSHVSQLMETKELLRKIIEEEKGESRKVKNMGGVKDRQRSSSSESSSSSSSSSSSGSSSSSSSDSSSSSGSSSGRSSSDGSGSHGLIESSKHESSTVCEKTKDSQHQGQSSERRSDRHKRRRHSSEESDRKGCHKRSDSVESTKDVANGRRSSKDHSESKYEEATDKRRRSDDLYKDVSDRSRRSVDKYDETTRSRRTTDKHKGSSSRKYKEYEDRDDRSRRSHRQYEDDRDDRRSHKQYEDDRDDRSRRSHKQYEDDRDDRSRRSHKGYEDDVDDRSRRSHKGYEDDRDDRSRRSHKQYEHRSKRSGRSDRKHRDSRSDRSDDEYKYSSSRSRREYKDERRISGGSDKDHRHTSNRSYRSGKNYDRDRSEEIEVKRTRLGSDNENYYDRDREARKRRSYERSRSPENSSSLTKHGDQHQIRSEREKQFPQSSEDNMEIKGSEYERMKHVDESIRRHHGNDTLEDEIIDLTEQHKDQIKELTQSKWGDNWIAIGSKNIPLESDAEMLPTTSADQQGNLPDVVQDVKTGSDVEDDEPDEGGGHQHGSKRKHHHPHQDKAKMKDRQTKYSSEEEGADERKKSRKYQGERSKQNCGPSLLYGKKYERDEGIPDRKKPELSQIAKKPEERDSLTEMEDFLAMLKEKKKQQASVQKS</sequence>
<keyword evidence="4" id="KW-1185">Reference proteome</keyword>
<dbReference type="InterPro" id="IPR011990">
    <property type="entry name" value="TPR-like_helical_dom_sf"/>
</dbReference>
<feature type="compositionally biased region" description="Basic and acidic residues" evidence="2">
    <location>
        <begin position="661"/>
        <end position="703"/>
    </location>
</feature>
<evidence type="ECO:0000256" key="1">
    <source>
        <dbReference type="PROSITE-ProRule" id="PRU00339"/>
    </source>
</evidence>
<keyword evidence="1" id="KW-0802">TPR repeat</keyword>
<feature type="region of interest" description="Disordered" evidence="2">
    <location>
        <begin position="322"/>
        <end position="760"/>
    </location>
</feature>
<dbReference type="InterPro" id="IPR039190">
    <property type="entry name" value="TTC14"/>
</dbReference>
<dbReference type="EMBL" id="JAODUP010000325">
    <property type="protein sequence ID" value="KAK2152570.1"/>
    <property type="molecule type" value="Genomic_DNA"/>
</dbReference>
<dbReference type="PANTHER" id="PTHR23184:SF9">
    <property type="entry name" value="TETRATRICOPEPTIDE REPEAT PROTEIN 14"/>
    <property type="match status" value="1"/>
</dbReference>
<dbReference type="SUPFAM" id="SSF48452">
    <property type="entry name" value="TPR-like"/>
    <property type="match status" value="1"/>
</dbReference>
<dbReference type="Proteomes" id="UP001208570">
    <property type="component" value="Unassembled WGS sequence"/>
</dbReference>
<feature type="compositionally biased region" description="Basic residues" evidence="2">
    <location>
        <begin position="842"/>
        <end position="852"/>
    </location>
</feature>
<protein>
    <recommendedName>
        <fullName evidence="5">Tetratricopeptide repeat protein 14</fullName>
    </recommendedName>
</protein>
<organism evidence="3 4">
    <name type="scientific">Paralvinella palmiformis</name>
    <dbReference type="NCBI Taxonomy" id="53620"/>
    <lineage>
        <taxon>Eukaryota</taxon>
        <taxon>Metazoa</taxon>
        <taxon>Spiralia</taxon>
        <taxon>Lophotrochozoa</taxon>
        <taxon>Annelida</taxon>
        <taxon>Polychaeta</taxon>
        <taxon>Sedentaria</taxon>
        <taxon>Canalipalpata</taxon>
        <taxon>Terebellida</taxon>
        <taxon>Terebelliformia</taxon>
        <taxon>Alvinellidae</taxon>
        <taxon>Paralvinella</taxon>
    </lineage>
</organism>
<feature type="compositionally biased region" description="Basic and acidic residues" evidence="2">
    <location>
        <begin position="712"/>
        <end position="726"/>
    </location>
</feature>
<feature type="compositionally biased region" description="Basic and acidic residues" evidence="2">
    <location>
        <begin position="898"/>
        <end position="927"/>
    </location>
</feature>
<evidence type="ECO:0000313" key="4">
    <source>
        <dbReference type="Proteomes" id="UP001208570"/>
    </source>
</evidence>
<dbReference type="PROSITE" id="PS50005">
    <property type="entry name" value="TPR"/>
    <property type="match status" value="1"/>
</dbReference>